<dbReference type="GeneID" id="11532763"/>
<sequence length="395" mass="44723">MIHDSFHAKRNIPVNEIKSKNRNGSKEIDVISHNHSYLKLNHLSSSLSLVVAAANDVEPASLSDQNDSTISKIDSCTMLQTASPPQTATSQHRVSNSGTARKKYIHGDTSNYTCSVPSPTLSKHLHTDYLRQNMVFKGHQISGYKSYEVVIELSNVLLPTRDSLGGATEPHITGSLTIKNLTAVNPEITTYFDSYVVTSNSECDASFGFLSSDWVKNSKIDLLSDESLASFLSDDANDYEHWSNFHNYRHVIRASYNEYESNSRFHKHDGDSSTGKKGISSCSVRDSMNVDDYLNGRIPLNIDNYRNQRFIFMRWKERFLLPSSVQPDDTEDSFNYASNIRGANFDGYYYVVHDQLNGSIKGFYYHPKATKFQQLELYPVDQKNIHKLTSNYSFN</sequence>
<dbReference type="InterPro" id="IPR018618">
    <property type="entry name" value="GID4/10-like"/>
</dbReference>
<dbReference type="RefSeq" id="XP_003683872.1">
    <property type="nucleotide sequence ID" value="XM_003683824.1"/>
</dbReference>
<accession>G8BNG0</accession>
<evidence type="ECO:0008006" key="4">
    <source>
        <dbReference type="Google" id="ProtNLM"/>
    </source>
</evidence>
<dbReference type="GO" id="GO:0034657">
    <property type="term" value="C:GID complex"/>
    <property type="evidence" value="ECO:0007669"/>
    <property type="project" value="TreeGrafter"/>
</dbReference>
<reference evidence="2 3" key="1">
    <citation type="journal article" date="2011" name="Proc. Natl. Acad. Sci. U.S.A.">
        <title>Evolutionary erosion of yeast sex chromosomes by mating-type switching accidents.</title>
        <authorList>
            <person name="Gordon J.L."/>
            <person name="Armisen D."/>
            <person name="Proux-Wera E."/>
            <person name="Oheigeartaigh S.S."/>
            <person name="Byrne K.P."/>
            <person name="Wolfe K.H."/>
        </authorList>
    </citation>
    <scope>NUCLEOTIDE SEQUENCE [LARGE SCALE GENOMIC DNA]</scope>
    <source>
        <strain evidence="3">ATCC 24235 / CBS 4417 / NBRC 1672 / NRRL Y-8282 / UCD 70-5</strain>
    </source>
</reference>
<dbReference type="STRING" id="1071381.G8BNG0"/>
<dbReference type="KEGG" id="tpf:TPHA_0A03620"/>
<evidence type="ECO:0000256" key="1">
    <source>
        <dbReference type="ARBA" id="ARBA00061469"/>
    </source>
</evidence>
<dbReference type="GO" id="GO:0006623">
    <property type="term" value="P:protein targeting to vacuole"/>
    <property type="evidence" value="ECO:0007669"/>
    <property type="project" value="TreeGrafter"/>
</dbReference>
<protein>
    <recommendedName>
        <fullName evidence="4">Vacuolar import and degradation protein 24</fullName>
    </recommendedName>
</protein>
<organism evidence="2 3">
    <name type="scientific">Tetrapisispora phaffii (strain ATCC 24235 / CBS 4417 / NBRC 1672 / NRRL Y-8282 / UCD 70-5)</name>
    <name type="common">Yeast</name>
    <name type="synonym">Fabospora phaffii</name>
    <dbReference type="NCBI Taxonomy" id="1071381"/>
    <lineage>
        <taxon>Eukaryota</taxon>
        <taxon>Fungi</taxon>
        <taxon>Dikarya</taxon>
        <taxon>Ascomycota</taxon>
        <taxon>Saccharomycotina</taxon>
        <taxon>Saccharomycetes</taxon>
        <taxon>Saccharomycetales</taxon>
        <taxon>Saccharomycetaceae</taxon>
        <taxon>Tetrapisispora</taxon>
    </lineage>
</organism>
<comment type="similarity">
    <text evidence="1">Belongs to the GID4/VID24 family.</text>
</comment>
<dbReference type="EMBL" id="HE612856">
    <property type="protein sequence ID" value="CCE61438.1"/>
    <property type="molecule type" value="Genomic_DNA"/>
</dbReference>
<dbReference type="OrthoDB" id="62at2759"/>
<name>G8BNG0_TETPH</name>
<dbReference type="Pfam" id="PF09783">
    <property type="entry name" value="Vac_ImportDeg"/>
    <property type="match status" value="1"/>
</dbReference>
<dbReference type="PANTHER" id="PTHR14534">
    <property type="entry name" value="VACUOLAR IMPORT AND DEGRADATION PROTEIN 24"/>
    <property type="match status" value="1"/>
</dbReference>
<dbReference type="GO" id="GO:0045721">
    <property type="term" value="P:negative regulation of gluconeogenesis"/>
    <property type="evidence" value="ECO:0007669"/>
    <property type="project" value="TreeGrafter"/>
</dbReference>
<dbReference type="AlphaFoldDB" id="G8BNG0"/>
<dbReference type="GO" id="GO:0007039">
    <property type="term" value="P:protein catabolic process in the vacuole"/>
    <property type="evidence" value="ECO:0007669"/>
    <property type="project" value="TreeGrafter"/>
</dbReference>
<dbReference type="Proteomes" id="UP000005666">
    <property type="component" value="Chromosome 1"/>
</dbReference>
<evidence type="ECO:0000313" key="3">
    <source>
        <dbReference type="Proteomes" id="UP000005666"/>
    </source>
</evidence>
<dbReference type="eggNOG" id="KOG4635">
    <property type="taxonomic scope" value="Eukaryota"/>
</dbReference>
<keyword evidence="3" id="KW-1185">Reference proteome</keyword>
<evidence type="ECO:0000313" key="2">
    <source>
        <dbReference type="EMBL" id="CCE61438.1"/>
    </source>
</evidence>
<dbReference type="GO" id="GO:0005773">
    <property type="term" value="C:vacuole"/>
    <property type="evidence" value="ECO:0007669"/>
    <property type="project" value="GOC"/>
</dbReference>
<dbReference type="GO" id="GO:0043161">
    <property type="term" value="P:proteasome-mediated ubiquitin-dependent protein catabolic process"/>
    <property type="evidence" value="ECO:0007669"/>
    <property type="project" value="TreeGrafter"/>
</dbReference>
<dbReference type="PANTHER" id="PTHR14534:SF3">
    <property type="entry name" value="GID COMPLEX SUBUNIT 4 HOMOLOG"/>
    <property type="match status" value="1"/>
</dbReference>
<dbReference type="HOGENOM" id="CLU_028759_3_0_1"/>
<proteinExistence type="inferred from homology"/>
<gene>
    <name evidence="2" type="primary">TPHA0A03620</name>
    <name evidence="2" type="ordered locus">TPHA_0A03620</name>
</gene>